<proteinExistence type="predicted"/>
<evidence type="ECO:0000313" key="2">
    <source>
        <dbReference type="Proteomes" id="UP000799767"/>
    </source>
</evidence>
<dbReference type="OrthoDB" id="449487at2759"/>
<dbReference type="InterPro" id="IPR036866">
    <property type="entry name" value="RibonucZ/Hydroxyglut_hydro"/>
</dbReference>
<dbReference type="Gene3D" id="3.60.15.10">
    <property type="entry name" value="Ribonuclease Z/Hydroxyacylglutathione hydrolase-like"/>
    <property type="match status" value="1"/>
</dbReference>
<organism evidence="1 2">
    <name type="scientific">Neohortaea acidophila</name>
    <dbReference type="NCBI Taxonomy" id="245834"/>
    <lineage>
        <taxon>Eukaryota</taxon>
        <taxon>Fungi</taxon>
        <taxon>Dikarya</taxon>
        <taxon>Ascomycota</taxon>
        <taxon>Pezizomycotina</taxon>
        <taxon>Dothideomycetes</taxon>
        <taxon>Dothideomycetidae</taxon>
        <taxon>Mycosphaerellales</taxon>
        <taxon>Teratosphaeriaceae</taxon>
        <taxon>Neohortaea</taxon>
    </lineage>
</organism>
<name>A0A6A6PEW3_9PEZI</name>
<dbReference type="AlphaFoldDB" id="A0A6A6PEW3"/>
<sequence length="141" mass="15512">MVDEPPSGIYACDCLKFRVWLREFAAQSWFRSTQVGSKRSTEHVTASRQPLSKSIQDGMTICVGLLQVRALHLPGLSPKTYGYLVGPNLFRALSICYAAQSAKRGAGITPEGRQLASSLGSILSLPRHFRILPDQGQQIHD</sequence>
<reference evidence="1" key="1">
    <citation type="journal article" date="2020" name="Stud. Mycol.">
        <title>101 Dothideomycetes genomes: a test case for predicting lifestyles and emergence of pathogens.</title>
        <authorList>
            <person name="Haridas S."/>
            <person name="Albert R."/>
            <person name="Binder M."/>
            <person name="Bloem J."/>
            <person name="Labutti K."/>
            <person name="Salamov A."/>
            <person name="Andreopoulos B."/>
            <person name="Baker S."/>
            <person name="Barry K."/>
            <person name="Bills G."/>
            <person name="Bluhm B."/>
            <person name="Cannon C."/>
            <person name="Castanera R."/>
            <person name="Culley D."/>
            <person name="Daum C."/>
            <person name="Ezra D."/>
            <person name="Gonzalez J."/>
            <person name="Henrissat B."/>
            <person name="Kuo A."/>
            <person name="Liang C."/>
            <person name="Lipzen A."/>
            <person name="Lutzoni F."/>
            <person name="Magnuson J."/>
            <person name="Mondo S."/>
            <person name="Nolan M."/>
            <person name="Ohm R."/>
            <person name="Pangilinan J."/>
            <person name="Park H.-J."/>
            <person name="Ramirez L."/>
            <person name="Alfaro M."/>
            <person name="Sun H."/>
            <person name="Tritt A."/>
            <person name="Yoshinaga Y."/>
            <person name="Zwiers L.-H."/>
            <person name="Turgeon B."/>
            <person name="Goodwin S."/>
            <person name="Spatafora J."/>
            <person name="Crous P."/>
            <person name="Grigoriev I."/>
        </authorList>
    </citation>
    <scope>NUCLEOTIDE SEQUENCE</scope>
    <source>
        <strain evidence="1">CBS 113389</strain>
    </source>
</reference>
<accession>A0A6A6PEW3</accession>
<dbReference type="RefSeq" id="XP_033585042.1">
    <property type="nucleotide sequence ID" value="XM_033738587.1"/>
</dbReference>
<dbReference type="GeneID" id="54479589"/>
<keyword evidence="2" id="KW-1185">Reference proteome</keyword>
<dbReference type="EMBL" id="MU001649">
    <property type="protein sequence ID" value="KAF2478472.1"/>
    <property type="molecule type" value="Genomic_DNA"/>
</dbReference>
<protein>
    <submittedName>
        <fullName evidence="1">Uncharacterized protein</fullName>
    </submittedName>
</protein>
<gene>
    <name evidence="1" type="ORF">BDY17DRAFT_66494</name>
</gene>
<evidence type="ECO:0000313" key="1">
    <source>
        <dbReference type="EMBL" id="KAF2478472.1"/>
    </source>
</evidence>
<dbReference type="Proteomes" id="UP000799767">
    <property type="component" value="Unassembled WGS sequence"/>
</dbReference>